<dbReference type="AlphaFoldDB" id="A0AA90HA47"/>
<keyword evidence="1" id="KW-0732">Signal</keyword>
<reference evidence="3 4" key="1">
    <citation type="submission" date="2023-05" db="EMBL/GenBank/DDBJ databases">
        <title>Streptantibioticus silvisoli sp. nov., acidotolerant actinomycetes 1 from pine litter.</title>
        <authorList>
            <person name="Swiecimska M."/>
            <person name="Golinska P."/>
            <person name="Sangal V."/>
            <person name="Wachnowicz B."/>
            <person name="Goodfellow M."/>
        </authorList>
    </citation>
    <scope>NUCLEOTIDE SEQUENCE</scope>
    <source>
        <strain evidence="3">SL13</strain>
        <strain evidence="2 4">SL54</strain>
    </source>
</reference>
<evidence type="ECO:0000256" key="1">
    <source>
        <dbReference type="SAM" id="SignalP"/>
    </source>
</evidence>
<evidence type="ECO:0000313" key="4">
    <source>
        <dbReference type="Proteomes" id="UP001156398"/>
    </source>
</evidence>
<evidence type="ECO:0000313" key="3">
    <source>
        <dbReference type="EMBL" id="MDI5974071.1"/>
    </source>
</evidence>
<gene>
    <name evidence="2" type="ORF">POF43_020120</name>
    <name evidence="3" type="ORF">POF50_032805</name>
</gene>
<dbReference type="Proteomes" id="UP001156398">
    <property type="component" value="Unassembled WGS sequence"/>
</dbReference>
<dbReference type="EMBL" id="JABXJJ020000060">
    <property type="protein sequence ID" value="MDI5974071.1"/>
    <property type="molecule type" value="Genomic_DNA"/>
</dbReference>
<feature type="chain" id="PRO_5041666317" description="Ig-like domain-containing protein" evidence="1">
    <location>
        <begin position="29"/>
        <end position="131"/>
    </location>
</feature>
<proteinExistence type="predicted"/>
<protein>
    <recommendedName>
        <fullName evidence="5">Ig-like domain-containing protein</fullName>
    </recommendedName>
</protein>
<comment type="caution">
    <text evidence="3">The sequence shown here is derived from an EMBL/GenBank/DDBJ whole genome shotgun (WGS) entry which is preliminary data.</text>
</comment>
<organism evidence="3">
    <name type="scientific">Streptantibioticus silvisoli</name>
    <dbReference type="NCBI Taxonomy" id="2705255"/>
    <lineage>
        <taxon>Bacteria</taxon>
        <taxon>Bacillati</taxon>
        <taxon>Actinomycetota</taxon>
        <taxon>Actinomycetes</taxon>
        <taxon>Kitasatosporales</taxon>
        <taxon>Streptomycetaceae</taxon>
        <taxon>Streptantibioticus</taxon>
    </lineage>
</organism>
<dbReference type="RefSeq" id="WP_271317291.1">
    <property type="nucleotide sequence ID" value="NZ_JAAGKO020000029.1"/>
</dbReference>
<sequence length="131" mass="13669">MKRNAITIATAALLAAGALLGGASAAGAATPKVVTPKVEGTFPITAPGCHISEEIELQGSPKHDYMKWETTANSLNCKVSITDGGTLLESRNPITTTGHDRSEWYYDGPGHILQVCVTSPTSGLVYCGPQN</sequence>
<evidence type="ECO:0008006" key="5">
    <source>
        <dbReference type="Google" id="ProtNLM"/>
    </source>
</evidence>
<name>A0AA90HA47_9ACTN</name>
<feature type="signal peptide" evidence="1">
    <location>
        <begin position="1"/>
        <end position="28"/>
    </location>
</feature>
<accession>A0AA90HA47</accession>
<dbReference type="EMBL" id="JAAGKO020000029">
    <property type="protein sequence ID" value="MDI5965000.1"/>
    <property type="molecule type" value="Genomic_DNA"/>
</dbReference>
<evidence type="ECO:0000313" key="2">
    <source>
        <dbReference type="EMBL" id="MDI5965000.1"/>
    </source>
</evidence>
<keyword evidence="4" id="KW-1185">Reference proteome</keyword>